<evidence type="ECO:0000256" key="5">
    <source>
        <dbReference type="SAM" id="Phobius"/>
    </source>
</evidence>
<dbReference type="AlphaFoldDB" id="A0A8J5XBF4"/>
<name>A0A8J5XBF4_DIALT</name>
<evidence type="ECO:0000313" key="9">
    <source>
        <dbReference type="Proteomes" id="UP000751190"/>
    </source>
</evidence>
<feature type="transmembrane region" description="Helical" evidence="5">
    <location>
        <begin position="229"/>
        <end position="245"/>
    </location>
</feature>
<keyword evidence="6" id="KW-0732">Signal</keyword>
<dbReference type="Proteomes" id="UP000751190">
    <property type="component" value="Unassembled WGS sequence"/>
</dbReference>
<dbReference type="PANTHER" id="PTHR11132">
    <property type="entry name" value="SOLUTE CARRIER FAMILY 35"/>
    <property type="match status" value="1"/>
</dbReference>
<organism evidence="8 9">
    <name type="scientific">Diacronema lutheri</name>
    <name type="common">Unicellular marine alga</name>
    <name type="synonym">Monochrysis lutheri</name>
    <dbReference type="NCBI Taxonomy" id="2081491"/>
    <lineage>
        <taxon>Eukaryota</taxon>
        <taxon>Haptista</taxon>
        <taxon>Haptophyta</taxon>
        <taxon>Pavlovophyceae</taxon>
        <taxon>Pavlovales</taxon>
        <taxon>Pavlovaceae</taxon>
        <taxon>Diacronema</taxon>
    </lineage>
</organism>
<feature type="transmembrane region" description="Helical" evidence="5">
    <location>
        <begin position="119"/>
        <end position="137"/>
    </location>
</feature>
<dbReference type="OrthoDB" id="6418713at2759"/>
<dbReference type="EMBL" id="JAGTXO010000010">
    <property type="protein sequence ID" value="KAG8465536.1"/>
    <property type="molecule type" value="Genomic_DNA"/>
</dbReference>
<evidence type="ECO:0000313" key="8">
    <source>
        <dbReference type="EMBL" id="KAG8465536.1"/>
    </source>
</evidence>
<proteinExistence type="predicted"/>
<keyword evidence="3 5" id="KW-1133">Transmembrane helix</keyword>
<dbReference type="InterPro" id="IPR037185">
    <property type="entry name" value="EmrE-like"/>
</dbReference>
<evidence type="ECO:0000256" key="2">
    <source>
        <dbReference type="ARBA" id="ARBA00022692"/>
    </source>
</evidence>
<evidence type="ECO:0000256" key="6">
    <source>
        <dbReference type="SAM" id="SignalP"/>
    </source>
</evidence>
<evidence type="ECO:0000256" key="3">
    <source>
        <dbReference type="ARBA" id="ARBA00022989"/>
    </source>
</evidence>
<gene>
    <name evidence="8" type="ORF">KFE25_002843</name>
</gene>
<dbReference type="SUPFAM" id="SSF103481">
    <property type="entry name" value="Multidrug resistance efflux transporter EmrE"/>
    <property type="match status" value="2"/>
</dbReference>
<feature type="domain" description="Sugar phosphate transporter" evidence="7">
    <location>
        <begin position="84"/>
        <end position="378"/>
    </location>
</feature>
<comment type="caution">
    <text evidence="8">The sequence shown here is derived from an EMBL/GenBank/DDBJ whole genome shotgun (WGS) entry which is preliminary data.</text>
</comment>
<feature type="transmembrane region" description="Helical" evidence="5">
    <location>
        <begin position="157"/>
        <end position="179"/>
    </location>
</feature>
<reference evidence="8" key="1">
    <citation type="submission" date="2021-05" db="EMBL/GenBank/DDBJ databases">
        <title>The genome of the haptophyte Pavlova lutheri (Diacronema luteri, Pavlovales) - a model for lipid biosynthesis in eukaryotic algae.</title>
        <authorList>
            <person name="Hulatt C.J."/>
            <person name="Posewitz M.C."/>
        </authorList>
    </citation>
    <scope>NUCLEOTIDE SEQUENCE</scope>
    <source>
        <strain evidence="8">NIVA-4/92</strain>
    </source>
</reference>
<feature type="transmembrane region" description="Helical" evidence="5">
    <location>
        <begin position="80"/>
        <end position="98"/>
    </location>
</feature>
<sequence>MKAAKLALFALVGAASAASLTPRGAPALVSRLRGAGADVDGIALAPKARSSLVTAPSVAPRMLVRGGSTKKLVASAPAKIDFALMAYFFFWYVLNYYYTLNNKRALTAAGGKDGFPMTVAFLQLVIGSIYGLFLWAAPDARKAPAVTSSDLIKMLPIAIFFAGAHAFSVFSMGAGAVSFTQIVKAAEPAFAAVLGTTIYGKSISKAKWLALIPVIGGVCLASAKELDFAWSALITAMLANLMAAFRSNENKKLMETAGLKERIGTVGNQFALTMILSAVVLLPVWMATEMSKWGAFVETFKQSKALQVNLLTSAIFFYIYNELSTLTIKKTSATTQSVANTAKRVIVIVGVAIVLKESLDPMKLLGCAIGIGGVFLYSMVK</sequence>
<evidence type="ECO:0000256" key="4">
    <source>
        <dbReference type="ARBA" id="ARBA00023136"/>
    </source>
</evidence>
<dbReference type="InterPro" id="IPR004853">
    <property type="entry name" value="Sugar_P_trans_dom"/>
</dbReference>
<dbReference type="InterPro" id="IPR050186">
    <property type="entry name" value="TPT_transporter"/>
</dbReference>
<keyword evidence="2 5" id="KW-0812">Transmembrane</keyword>
<feature type="chain" id="PRO_5035243968" description="Sugar phosphate transporter domain-containing protein" evidence="6">
    <location>
        <begin position="18"/>
        <end position="381"/>
    </location>
</feature>
<evidence type="ECO:0000256" key="1">
    <source>
        <dbReference type="ARBA" id="ARBA00004141"/>
    </source>
</evidence>
<protein>
    <recommendedName>
        <fullName evidence="7">Sugar phosphate transporter domain-containing protein</fullName>
    </recommendedName>
</protein>
<dbReference type="Pfam" id="PF03151">
    <property type="entry name" value="TPT"/>
    <property type="match status" value="1"/>
</dbReference>
<feature type="transmembrane region" description="Helical" evidence="5">
    <location>
        <begin position="306"/>
        <end position="326"/>
    </location>
</feature>
<comment type="subcellular location">
    <subcellularLocation>
        <location evidence="1">Membrane</location>
        <topology evidence="1">Multi-pass membrane protein</topology>
    </subcellularLocation>
</comment>
<feature type="transmembrane region" description="Helical" evidence="5">
    <location>
        <begin position="266"/>
        <end position="286"/>
    </location>
</feature>
<keyword evidence="9" id="KW-1185">Reference proteome</keyword>
<dbReference type="GO" id="GO:0016020">
    <property type="term" value="C:membrane"/>
    <property type="evidence" value="ECO:0007669"/>
    <property type="project" value="UniProtKB-SubCell"/>
</dbReference>
<keyword evidence="4 5" id="KW-0472">Membrane</keyword>
<dbReference type="OMA" id="AMFMWIT"/>
<feature type="signal peptide" evidence="6">
    <location>
        <begin position="1"/>
        <end position="17"/>
    </location>
</feature>
<accession>A0A8J5XBF4</accession>
<evidence type="ECO:0000259" key="7">
    <source>
        <dbReference type="Pfam" id="PF03151"/>
    </source>
</evidence>